<accession>A0A2T4K055</accession>
<name>A0A2T4K055_9RHOB</name>
<dbReference type="EMBL" id="PZKG01000003">
    <property type="protein sequence ID" value="PTE23542.1"/>
    <property type="molecule type" value="Genomic_DNA"/>
</dbReference>
<gene>
    <name evidence="1" type="ORF">C5F48_01485</name>
</gene>
<dbReference type="OrthoDB" id="7872685at2"/>
<organism evidence="1 2">
    <name type="scientific">Cereibacter changlensis JA139</name>
    <dbReference type="NCBI Taxonomy" id="1188249"/>
    <lineage>
        <taxon>Bacteria</taxon>
        <taxon>Pseudomonadati</taxon>
        <taxon>Pseudomonadota</taxon>
        <taxon>Alphaproteobacteria</taxon>
        <taxon>Rhodobacterales</taxon>
        <taxon>Paracoccaceae</taxon>
        <taxon>Cereibacter</taxon>
    </lineage>
</organism>
<sequence length="59" mass="6506">MRIVAQTGVDRWLKPAEPDERPEDGHEAWLQAEIAEGLAELDAGKAIPAAQLWKDLGLE</sequence>
<keyword evidence="2" id="KW-1185">Reference proteome</keyword>
<evidence type="ECO:0000313" key="2">
    <source>
        <dbReference type="Proteomes" id="UP000241010"/>
    </source>
</evidence>
<dbReference type="RefSeq" id="WP_107662133.1">
    <property type="nucleotide sequence ID" value="NZ_PZKG01000003.1"/>
</dbReference>
<evidence type="ECO:0000313" key="1">
    <source>
        <dbReference type="EMBL" id="PTE23542.1"/>
    </source>
</evidence>
<proteinExistence type="predicted"/>
<comment type="caution">
    <text evidence="1">The sequence shown here is derived from an EMBL/GenBank/DDBJ whole genome shotgun (WGS) entry which is preliminary data.</text>
</comment>
<dbReference type="AlphaFoldDB" id="A0A2T4K055"/>
<dbReference type="Proteomes" id="UP000241010">
    <property type="component" value="Unassembled WGS sequence"/>
</dbReference>
<reference evidence="1 2" key="1">
    <citation type="submission" date="2018-03" db="EMBL/GenBank/DDBJ databases">
        <title>Cereibacter changlensis.</title>
        <authorList>
            <person name="Meyer T.E."/>
            <person name="Miller S."/>
            <person name="Lodha T."/>
            <person name="Gandham S."/>
            <person name="Chintalapati S."/>
            <person name="Chintalapati V.R."/>
        </authorList>
    </citation>
    <scope>NUCLEOTIDE SEQUENCE [LARGE SCALE GENOMIC DNA]</scope>
    <source>
        <strain evidence="1 2">JA139</strain>
    </source>
</reference>
<protein>
    <submittedName>
        <fullName evidence="1">Uncharacterized protein</fullName>
    </submittedName>
</protein>